<accession>A0AAF0C3P7</accession>
<dbReference type="Gene3D" id="3.40.50.2300">
    <property type="match status" value="1"/>
</dbReference>
<reference evidence="3 4" key="1">
    <citation type="journal article" date="2015" name="Genome Announc.">
        <title>Draft Genome Sequences of Marine Isolates of Thalassomonas viridans and Thalassomonas actiniarum.</title>
        <authorList>
            <person name="Olonade I."/>
            <person name="van Zyl L.J."/>
            <person name="Trindade M."/>
        </authorList>
    </citation>
    <scope>NUCLEOTIDE SEQUENCE [LARGE SCALE GENOMIC DNA]</scope>
    <source>
        <strain evidence="3 4">A5K-106</strain>
    </source>
</reference>
<organism evidence="3 4">
    <name type="scientific">Thalassomonas actiniarum</name>
    <dbReference type="NCBI Taxonomy" id="485447"/>
    <lineage>
        <taxon>Bacteria</taxon>
        <taxon>Pseudomonadati</taxon>
        <taxon>Pseudomonadota</taxon>
        <taxon>Gammaproteobacteria</taxon>
        <taxon>Alteromonadales</taxon>
        <taxon>Colwelliaceae</taxon>
        <taxon>Thalassomonas</taxon>
    </lineage>
</organism>
<feature type="domain" description="Response regulatory" evidence="2">
    <location>
        <begin position="1"/>
        <end position="56"/>
    </location>
</feature>
<dbReference type="PROSITE" id="PS50110">
    <property type="entry name" value="RESPONSE_REGULATORY"/>
    <property type="match status" value="1"/>
</dbReference>
<dbReference type="EMBL" id="CP059735">
    <property type="protein sequence ID" value="WDE01422.1"/>
    <property type="molecule type" value="Genomic_DNA"/>
</dbReference>
<proteinExistence type="predicted"/>
<sequence length="88" mass="10368">MSAAQTDSLYQHIPVIFVTARVEPEDLRRGFALGVADYITKPVNQDILLAREKNQQSCVRQLKLERQLLEESEKWQSWAIWWRVLPMK</sequence>
<evidence type="ECO:0000313" key="3">
    <source>
        <dbReference type="EMBL" id="WDE01422.1"/>
    </source>
</evidence>
<dbReference type="AlphaFoldDB" id="A0AAF0C3P7"/>
<evidence type="ECO:0000313" key="4">
    <source>
        <dbReference type="Proteomes" id="UP000032568"/>
    </source>
</evidence>
<evidence type="ECO:0000259" key="2">
    <source>
        <dbReference type="PROSITE" id="PS50110"/>
    </source>
</evidence>
<evidence type="ECO:0000256" key="1">
    <source>
        <dbReference type="PROSITE-ProRule" id="PRU00169"/>
    </source>
</evidence>
<dbReference type="InterPro" id="IPR001789">
    <property type="entry name" value="Sig_transdc_resp-reg_receiver"/>
</dbReference>
<dbReference type="InterPro" id="IPR011006">
    <property type="entry name" value="CheY-like_superfamily"/>
</dbReference>
<protein>
    <recommendedName>
        <fullName evidence="2">Response regulatory domain-containing protein</fullName>
    </recommendedName>
</protein>
<dbReference type="KEGG" id="tact:SG35_012775"/>
<dbReference type="RefSeq" id="WP_053043120.1">
    <property type="nucleotide sequence ID" value="NZ_CP059735.1"/>
</dbReference>
<gene>
    <name evidence="3" type="ORF">SG35_012775</name>
</gene>
<reference evidence="3 4" key="2">
    <citation type="journal article" date="2022" name="Mar. Drugs">
        <title>Bioassay-Guided Fractionation Leads to the Detection of Cholic Acid Generated by the Rare Thalassomonas sp.</title>
        <authorList>
            <person name="Pheiffer F."/>
            <person name="Schneider Y.K."/>
            <person name="Hansen E.H."/>
            <person name="Andersen J.H."/>
            <person name="Isaksson J."/>
            <person name="Busche T."/>
            <person name="R C."/>
            <person name="Kalinowski J."/>
            <person name="Zyl L.V."/>
            <person name="Trindade M."/>
        </authorList>
    </citation>
    <scope>NUCLEOTIDE SEQUENCE [LARGE SCALE GENOMIC DNA]</scope>
    <source>
        <strain evidence="3 4">A5K-106</strain>
    </source>
</reference>
<comment type="caution">
    <text evidence="1">Lacks conserved residue(s) required for the propagation of feature annotation.</text>
</comment>
<dbReference type="Proteomes" id="UP000032568">
    <property type="component" value="Chromosome"/>
</dbReference>
<keyword evidence="4" id="KW-1185">Reference proteome</keyword>
<dbReference type="GO" id="GO:0000160">
    <property type="term" value="P:phosphorelay signal transduction system"/>
    <property type="evidence" value="ECO:0007669"/>
    <property type="project" value="InterPro"/>
</dbReference>
<dbReference type="SUPFAM" id="SSF52172">
    <property type="entry name" value="CheY-like"/>
    <property type="match status" value="1"/>
</dbReference>
<name>A0AAF0C3P7_9GAMM</name>